<sequence>MSLKRLFKWGPLKGSSIHAYITIPGVIAAYASLVWSAGFGYLFYTIASLPHWAIGMCIGCGIGFGVLGIACIGIGIGGDYLYRYYKKQNIKYRTQMLSQWRLEEENRVMRHRLNQLEPGYNVNDVMRINYMDKRIVFDLITDTVLTQEFLTCGPTLWGVIKIAIES</sequence>
<keyword evidence="1" id="KW-1133">Transmembrane helix</keyword>
<accession>A0A7R9LQG5</accession>
<feature type="transmembrane region" description="Helical" evidence="1">
    <location>
        <begin position="21"/>
        <end position="46"/>
    </location>
</feature>
<dbReference type="EMBL" id="OC917053">
    <property type="protein sequence ID" value="CAD7645990.1"/>
    <property type="molecule type" value="Genomic_DNA"/>
</dbReference>
<dbReference type="Proteomes" id="UP000728032">
    <property type="component" value="Unassembled WGS sequence"/>
</dbReference>
<name>A0A7R9LQG5_9ACAR</name>
<reference evidence="2" key="1">
    <citation type="submission" date="2020-11" db="EMBL/GenBank/DDBJ databases">
        <authorList>
            <person name="Tran Van P."/>
        </authorList>
    </citation>
    <scope>NUCLEOTIDE SEQUENCE</scope>
</reference>
<keyword evidence="1" id="KW-0472">Membrane</keyword>
<protein>
    <submittedName>
        <fullName evidence="2">Uncharacterized protein</fullName>
    </submittedName>
</protein>
<gene>
    <name evidence="2" type="ORF">ONB1V03_LOCUS5501</name>
</gene>
<evidence type="ECO:0000313" key="3">
    <source>
        <dbReference type="Proteomes" id="UP000728032"/>
    </source>
</evidence>
<evidence type="ECO:0000313" key="2">
    <source>
        <dbReference type="EMBL" id="CAD7645990.1"/>
    </source>
</evidence>
<keyword evidence="3" id="KW-1185">Reference proteome</keyword>
<evidence type="ECO:0000256" key="1">
    <source>
        <dbReference type="SAM" id="Phobius"/>
    </source>
</evidence>
<dbReference type="EMBL" id="CAJPVJ010002228">
    <property type="protein sequence ID" value="CAG2165968.1"/>
    <property type="molecule type" value="Genomic_DNA"/>
</dbReference>
<proteinExistence type="predicted"/>
<keyword evidence="1" id="KW-0812">Transmembrane</keyword>
<dbReference type="AlphaFoldDB" id="A0A7R9LQG5"/>
<organism evidence="2">
    <name type="scientific">Oppiella nova</name>
    <dbReference type="NCBI Taxonomy" id="334625"/>
    <lineage>
        <taxon>Eukaryota</taxon>
        <taxon>Metazoa</taxon>
        <taxon>Ecdysozoa</taxon>
        <taxon>Arthropoda</taxon>
        <taxon>Chelicerata</taxon>
        <taxon>Arachnida</taxon>
        <taxon>Acari</taxon>
        <taxon>Acariformes</taxon>
        <taxon>Sarcoptiformes</taxon>
        <taxon>Oribatida</taxon>
        <taxon>Brachypylina</taxon>
        <taxon>Oppioidea</taxon>
        <taxon>Oppiidae</taxon>
        <taxon>Oppiella</taxon>
    </lineage>
</organism>
<feature type="transmembrane region" description="Helical" evidence="1">
    <location>
        <begin position="52"/>
        <end position="82"/>
    </location>
</feature>